<evidence type="ECO:0000313" key="10">
    <source>
        <dbReference type="EMBL" id="KIZ03820.1"/>
    </source>
</evidence>
<dbReference type="Pfam" id="PF13476">
    <property type="entry name" value="AAA_23"/>
    <property type="match status" value="1"/>
</dbReference>
<keyword evidence="5" id="KW-0067">ATP-binding</keyword>
<evidence type="ECO:0000256" key="7">
    <source>
        <dbReference type="ARBA" id="ARBA00033408"/>
    </source>
</evidence>
<dbReference type="Gene3D" id="3.40.50.300">
    <property type="entry name" value="P-loop containing nucleotide triphosphate hydrolases"/>
    <property type="match status" value="1"/>
</dbReference>
<proteinExistence type="inferred from homology"/>
<dbReference type="AlphaFoldDB" id="A0A0D2MLT9"/>
<gene>
    <name evidence="10" type="ORF">MNEG_4133</name>
</gene>
<keyword evidence="6" id="KW-0234">DNA repair</keyword>
<dbReference type="PANTHER" id="PTHR11059">
    <property type="entry name" value="DNA REPAIR PROTEIN RECN"/>
    <property type="match status" value="1"/>
</dbReference>
<keyword evidence="11" id="KW-1185">Reference proteome</keyword>
<dbReference type="InterPro" id="IPR038729">
    <property type="entry name" value="Rad50/SbcC_AAA"/>
</dbReference>
<dbReference type="KEGG" id="mng:MNEG_4133"/>
<evidence type="ECO:0000256" key="2">
    <source>
        <dbReference type="ARBA" id="ARBA00021315"/>
    </source>
</evidence>
<feature type="domain" description="Rad50/SbcC-type AAA" evidence="9">
    <location>
        <begin position="29"/>
        <end position="77"/>
    </location>
</feature>
<evidence type="ECO:0000256" key="6">
    <source>
        <dbReference type="ARBA" id="ARBA00023204"/>
    </source>
</evidence>
<protein>
    <recommendedName>
        <fullName evidence="2">DNA repair protein RecN</fullName>
    </recommendedName>
    <alternativeName>
        <fullName evidence="7">Recombination protein N</fullName>
    </alternativeName>
</protein>
<evidence type="ECO:0000313" key="11">
    <source>
        <dbReference type="Proteomes" id="UP000054498"/>
    </source>
</evidence>
<evidence type="ECO:0000256" key="4">
    <source>
        <dbReference type="ARBA" id="ARBA00022763"/>
    </source>
</evidence>
<dbReference type="EMBL" id="KK100776">
    <property type="protein sequence ID" value="KIZ03820.1"/>
    <property type="molecule type" value="Genomic_DNA"/>
</dbReference>
<dbReference type="GO" id="GO:0006310">
    <property type="term" value="P:DNA recombination"/>
    <property type="evidence" value="ECO:0007669"/>
    <property type="project" value="InterPro"/>
</dbReference>
<organism evidence="10 11">
    <name type="scientific">Monoraphidium neglectum</name>
    <dbReference type="NCBI Taxonomy" id="145388"/>
    <lineage>
        <taxon>Eukaryota</taxon>
        <taxon>Viridiplantae</taxon>
        <taxon>Chlorophyta</taxon>
        <taxon>core chlorophytes</taxon>
        <taxon>Chlorophyceae</taxon>
        <taxon>CS clade</taxon>
        <taxon>Sphaeropleales</taxon>
        <taxon>Selenastraceae</taxon>
        <taxon>Monoraphidium</taxon>
    </lineage>
</organism>
<dbReference type="RefSeq" id="XP_013902839.1">
    <property type="nucleotide sequence ID" value="XM_014047385.1"/>
</dbReference>
<name>A0A0D2MLT9_9CHLO</name>
<comment type="similarity">
    <text evidence="1">Belongs to the RecN family.</text>
</comment>
<keyword evidence="3" id="KW-0547">Nucleotide-binding</keyword>
<feature type="compositionally biased region" description="Low complexity" evidence="8">
    <location>
        <begin position="7"/>
        <end position="20"/>
    </location>
</feature>
<dbReference type="InterPro" id="IPR027417">
    <property type="entry name" value="P-loop_NTPase"/>
</dbReference>
<feature type="region of interest" description="Disordered" evidence="8">
    <location>
        <begin position="1"/>
        <end position="20"/>
    </location>
</feature>
<dbReference type="GO" id="GO:0006302">
    <property type="term" value="P:double-strand break repair"/>
    <property type="evidence" value="ECO:0007669"/>
    <property type="project" value="InterPro"/>
</dbReference>
<evidence type="ECO:0000256" key="5">
    <source>
        <dbReference type="ARBA" id="ARBA00022840"/>
    </source>
</evidence>
<sequence length="263" mass="26474">MMISAQAPLGGPDPSGGAAPAHQVTYLQELRIQDFALVSKQTVKFTPGLNAITGESGSGKSVLIEALGQLLGNPAPPECVRAPATSAVVEGTILLSPAAARRVAATGAAMGLPARALPAGGGDGGGPATLVLRREITTLPVGDAPPPPPDAPPGQRLLRSRCFVNGATTSLRVLRAVAGDLVDTNGQHAAVGLRDGGTQLALLDRIAGNSALAACVASRQARLAALQELLRGLDALGDEGERARIEKLVALVTKAAVEPGGRV</sequence>
<dbReference type="OrthoDB" id="1938215at2759"/>
<evidence type="ECO:0000256" key="3">
    <source>
        <dbReference type="ARBA" id="ARBA00022741"/>
    </source>
</evidence>
<keyword evidence="4" id="KW-0227">DNA damage</keyword>
<evidence type="ECO:0000259" key="9">
    <source>
        <dbReference type="Pfam" id="PF13476"/>
    </source>
</evidence>
<dbReference type="Proteomes" id="UP000054498">
    <property type="component" value="Unassembled WGS sequence"/>
</dbReference>
<dbReference type="GO" id="GO:0016887">
    <property type="term" value="F:ATP hydrolysis activity"/>
    <property type="evidence" value="ECO:0007669"/>
    <property type="project" value="InterPro"/>
</dbReference>
<dbReference type="GO" id="GO:0005524">
    <property type="term" value="F:ATP binding"/>
    <property type="evidence" value="ECO:0007669"/>
    <property type="project" value="UniProtKB-KW"/>
</dbReference>
<evidence type="ECO:0000256" key="1">
    <source>
        <dbReference type="ARBA" id="ARBA00009441"/>
    </source>
</evidence>
<evidence type="ECO:0000256" key="8">
    <source>
        <dbReference type="SAM" id="MobiDB-lite"/>
    </source>
</evidence>
<dbReference type="SUPFAM" id="SSF52540">
    <property type="entry name" value="P-loop containing nucleoside triphosphate hydrolases"/>
    <property type="match status" value="1"/>
</dbReference>
<accession>A0A0D2MLT9</accession>
<reference evidence="10 11" key="1">
    <citation type="journal article" date="2013" name="BMC Genomics">
        <title>Reconstruction of the lipid metabolism for the microalga Monoraphidium neglectum from its genome sequence reveals characteristics suitable for biofuel production.</title>
        <authorList>
            <person name="Bogen C."/>
            <person name="Al-Dilaimi A."/>
            <person name="Albersmeier A."/>
            <person name="Wichmann J."/>
            <person name="Grundmann M."/>
            <person name="Rupp O."/>
            <person name="Lauersen K.J."/>
            <person name="Blifernez-Klassen O."/>
            <person name="Kalinowski J."/>
            <person name="Goesmann A."/>
            <person name="Mussgnug J.H."/>
            <person name="Kruse O."/>
        </authorList>
    </citation>
    <scope>NUCLEOTIDE SEQUENCE [LARGE SCALE GENOMIC DNA]</scope>
    <source>
        <strain evidence="10 11">SAG 48.87</strain>
    </source>
</reference>
<dbReference type="PANTHER" id="PTHR11059:SF0">
    <property type="entry name" value="DNA REPAIR PROTEIN RECN"/>
    <property type="match status" value="1"/>
</dbReference>
<dbReference type="InterPro" id="IPR004604">
    <property type="entry name" value="DNA_recomb/repair_RecN"/>
</dbReference>
<dbReference type="STRING" id="145388.A0A0D2MLT9"/>
<dbReference type="GeneID" id="25737011"/>